<evidence type="ECO:0000313" key="2">
    <source>
        <dbReference type="Proteomes" id="UP000179642"/>
    </source>
</evidence>
<dbReference type="RefSeq" id="WP_071386512.1">
    <property type="nucleotide sequence ID" value="NZ_MLYO01000120.1"/>
</dbReference>
<dbReference type="AlphaFoldDB" id="A0A1S2NZ39"/>
<keyword evidence="2" id="KW-1185">Reference proteome</keyword>
<evidence type="ECO:0000313" key="1">
    <source>
        <dbReference type="EMBL" id="OIJ86747.1"/>
    </source>
</evidence>
<accession>A0A1S2NZ39</accession>
<name>A0A1S2NZ39_9ACTN</name>
<protein>
    <submittedName>
        <fullName evidence="1">Uncharacterized protein</fullName>
    </submittedName>
</protein>
<comment type="caution">
    <text evidence="1">The sequence shown here is derived from an EMBL/GenBank/DDBJ whole genome shotgun (WGS) entry which is preliminary data.</text>
</comment>
<dbReference type="EMBL" id="MLYO01000120">
    <property type="protein sequence ID" value="OIJ86747.1"/>
    <property type="molecule type" value="Genomic_DNA"/>
</dbReference>
<dbReference type="Proteomes" id="UP000179642">
    <property type="component" value="Unassembled WGS sequence"/>
</dbReference>
<gene>
    <name evidence="1" type="ORF">BIV23_43475</name>
</gene>
<proteinExistence type="predicted"/>
<reference evidence="1 2" key="1">
    <citation type="submission" date="2016-10" db="EMBL/GenBank/DDBJ databases">
        <title>Genome sequence of Streptomyces sp. MUSC 1.</title>
        <authorList>
            <person name="Lee L.-H."/>
            <person name="Ser H.-L."/>
            <person name="Law J.W.-F."/>
        </authorList>
    </citation>
    <scope>NUCLEOTIDE SEQUENCE [LARGE SCALE GENOMIC DNA]</scope>
    <source>
        <strain evidence="1 2">MUSC 1</strain>
    </source>
</reference>
<organism evidence="1 2">
    <name type="scientific">Streptomyces monashensis</name>
    <dbReference type="NCBI Taxonomy" id="1678012"/>
    <lineage>
        <taxon>Bacteria</taxon>
        <taxon>Bacillati</taxon>
        <taxon>Actinomycetota</taxon>
        <taxon>Actinomycetes</taxon>
        <taxon>Kitasatosporales</taxon>
        <taxon>Streptomycetaceae</taxon>
        <taxon>Streptomyces</taxon>
    </lineage>
</organism>
<sequence>MGKHTFNPHAPLGSVDNPVIIAGGKQDQNLALLTPVQLQAMNKMKKDLEAQARNHKPAVKTHTTMKPMGYDCAAEESLYWCDQENISYGTWDEGTYLGSDSHEYLQAEGDAPGKNFQVYVDQTWNNGQNWNGPTGQVTNQAWSWTPSFYDGAGYQDRGCLYNMDASLVACGPWH</sequence>